<name>A0A9X9PVE0_GULGU</name>
<dbReference type="AlphaFoldDB" id="A0A9X9PVE0"/>
<dbReference type="Gene3D" id="1.10.640.10">
    <property type="entry name" value="Haem peroxidase domain superfamily, animal type"/>
    <property type="match status" value="1"/>
</dbReference>
<reference evidence="1 2" key="1">
    <citation type="submission" date="2018-10" db="EMBL/GenBank/DDBJ databases">
        <authorList>
            <person name="Ekblom R."/>
            <person name="Jareborg N."/>
        </authorList>
    </citation>
    <scope>NUCLEOTIDE SEQUENCE [LARGE SCALE GENOMIC DNA]</scope>
    <source>
        <tissue evidence="1">Muscle</tissue>
    </source>
</reference>
<sequence>MRNASCHFQEVIHRNSSTSRALRVCNSYWSRKHPNLRRAEDVDALLLGMASQIAEREDHVVVEDVLDFWPGPLKFSRTDYLAGCLQRGRDLGLPSYTKARAALGLPPVTRWQDINPALSQSNHTVLEATAALYNQDLSRLELLPGGLLESHGDPGPLF</sequence>
<dbReference type="GO" id="GO:0006979">
    <property type="term" value="P:response to oxidative stress"/>
    <property type="evidence" value="ECO:0007669"/>
    <property type="project" value="InterPro"/>
</dbReference>
<feature type="non-terminal residue" evidence="1">
    <location>
        <position position="1"/>
    </location>
</feature>
<dbReference type="EMBL" id="CYRY02003605">
    <property type="protein sequence ID" value="VCW68212.1"/>
    <property type="molecule type" value="Genomic_DNA"/>
</dbReference>
<dbReference type="SUPFAM" id="SSF48113">
    <property type="entry name" value="Heme-dependent peroxidases"/>
    <property type="match status" value="1"/>
</dbReference>
<dbReference type="PANTHER" id="PTHR11475">
    <property type="entry name" value="OXIDASE/PEROXIDASE"/>
    <property type="match status" value="1"/>
</dbReference>
<dbReference type="PANTHER" id="PTHR11475:SF144">
    <property type="entry name" value="NAD(P)H OXIDASE (H2O2-FORMING)"/>
    <property type="match status" value="1"/>
</dbReference>
<evidence type="ECO:0000313" key="1">
    <source>
        <dbReference type="EMBL" id="VCW68212.1"/>
    </source>
</evidence>
<dbReference type="GO" id="GO:0004601">
    <property type="term" value="F:peroxidase activity"/>
    <property type="evidence" value="ECO:0007669"/>
    <property type="project" value="InterPro"/>
</dbReference>
<dbReference type="PROSITE" id="PS50292">
    <property type="entry name" value="PEROXIDASE_3"/>
    <property type="match status" value="1"/>
</dbReference>
<dbReference type="Proteomes" id="UP000269945">
    <property type="component" value="Unassembled WGS sequence"/>
</dbReference>
<organism evidence="1 2">
    <name type="scientific">Gulo gulo</name>
    <name type="common">Wolverine</name>
    <name type="synonym">Gluton</name>
    <dbReference type="NCBI Taxonomy" id="48420"/>
    <lineage>
        <taxon>Eukaryota</taxon>
        <taxon>Metazoa</taxon>
        <taxon>Chordata</taxon>
        <taxon>Craniata</taxon>
        <taxon>Vertebrata</taxon>
        <taxon>Euteleostomi</taxon>
        <taxon>Mammalia</taxon>
        <taxon>Eutheria</taxon>
        <taxon>Laurasiatheria</taxon>
        <taxon>Carnivora</taxon>
        <taxon>Caniformia</taxon>
        <taxon>Musteloidea</taxon>
        <taxon>Mustelidae</taxon>
        <taxon>Guloninae</taxon>
        <taxon>Gulo</taxon>
    </lineage>
</organism>
<dbReference type="InterPro" id="IPR019791">
    <property type="entry name" value="Haem_peroxidase_animal"/>
</dbReference>
<comment type="caution">
    <text evidence="1">The sequence shown here is derived from an EMBL/GenBank/DDBJ whole genome shotgun (WGS) entry which is preliminary data.</text>
</comment>
<dbReference type="Pfam" id="PF03098">
    <property type="entry name" value="An_peroxidase"/>
    <property type="match status" value="1"/>
</dbReference>
<evidence type="ECO:0000313" key="2">
    <source>
        <dbReference type="Proteomes" id="UP000269945"/>
    </source>
</evidence>
<keyword evidence="2" id="KW-1185">Reference proteome</keyword>
<dbReference type="InterPro" id="IPR010255">
    <property type="entry name" value="Haem_peroxidase_sf"/>
</dbReference>
<protein>
    <submittedName>
        <fullName evidence="1">Uncharacterized protein</fullName>
    </submittedName>
</protein>
<proteinExistence type="predicted"/>
<gene>
    <name evidence="1" type="ORF">BN2614_LOCUS1</name>
</gene>
<dbReference type="GO" id="GO:0020037">
    <property type="term" value="F:heme binding"/>
    <property type="evidence" value="ECO:0007669"/>
    <property type="project" value="InterPro"/>
</dbReference>
<dbReference type="InterPro" id="IPR037120">
    <property type="entry name" value="Haem_peroxidase_sf_animal"/>
</dbReference>
<accession>A0A9X9PVE0</accession>